<keyword evidence="3" id="KW-1185">Reference proteome</keyword>
<gene>
    <name evidence="2" type="ORF">DDQ68_13510</name>
</gene>
<sequence length="146" mass="15104">MKILPSLAAGLAGALALTALHETVRRLRPRDAPRLDLLGERALRQLLAGAHADQPDDQETYFLTMAGDVVGNALYFSLVGSGLHAPRRGLLLGLAAGAGGVVLPGPLGLGTAPSARTPQTQAMTVAWYTVGGVVAGAVARALRRRH</sequence>
<keyword evidence="1" id="KW-0812">Transmembrane</keyword>
<dbReference type="Proteomes" id="UP000245999">
    <property type="component" value="Chromosome"/>
</dbReference>
<feature type="transmembrane region" description="Helical" evidence="1">
    <location>
        <begin position="90"/>
        <end position="109"/>
    </location>
</feature>
<evidence type="ECO:0000256" key="1">
    <source>
        <dbReference type="SAM" id="Phobius"/>
    </source>
</evidence>
<dbReference type="KEGG" id="hnv:DDQ68_13510"/>
<evidence type="ECO:0000313" key="2">
    <source>
        <dbReference type="EMBL" id="AWM33712.1"/>
    </source>
</evidence>
<feature type="transmembrane region" description="Helical" evidence="1">
    <location>
        <begin position="60"/>
        <end position="78"/>
    </location>
</feature>
<protein>
    <recommendedName>
        <fullName evidence="4">DUF1440 domain-containing protein</fullName>
    </recommendedName>
</protein>
<evidence type="ECO:0000313" key="3">
    <source>
        <dbReference type="Proteomes" id="UP000245999"/>
    </source>
</evidence>
<keyword evidence="1" id="KW-0472">Membrane</keyword>
<organism evidence="2 3">
    <name type="scientific">Hymenobacter nivis</name>
    <dbReference type="NCBI Taxonomy" id="1850093"/>
    <lineage>
        <taxon>Bacteria</taxon>
        <taxon>Pseudomonadati</taxon>
        <taxon>Bacteroidota</taxon>
        <taxon>Cytophagia</taxon>
        <taxon>Cytophagales</taxon>
        <taxon>Hymenobacteraceae</taxon>
        <taxon>Hymenobacter</taxon>
    </lineage>
</organism>
<evidence type="ECO:0008006" key="4">
    <source>
        <dbReference type="Google" id="ProtNLM"/>
    </source>
</evidence>
<reference evidence="3" key="1">
    <citation type="submission" date="2018-04" db="EMBL/GenBank/DDBJ databases">
        <title>Complete genome of Antarctic heterotrophic bacterium Hymenobacter nivis.</title>
        <authorList>
            <person name="Terashima M."/>
        </authorList>
    </citation>
    <scope>NUCLEOTIDE SEQUENCE [LARGE SCALE GENOMIC DNA]</scope>
    <source>
        <strain evidence="3">NBRC 111535</strain>
    </source>
</reference>
<dbReference type="OrthoDB" id="677977at2"/>
<name>A0A2Z3GNH9_9BACT</name>
<dbReference type="RefSeq" id="WP_109656766.1">
    <property type="nucleotide sequence ID" value="NZ_CP029145.1"/>
</dbReference>
<dbReference type="EMBL" id="CP029145">
    <property type="protein sequence ID" value="AWM33712.1"/>
    <property type="molecule type" value="Genomic_DNA"/>
</dbReference>
<accession>A0A2Z3GNH9</accession>
<keyword evidence="1" id="KW-1133">Transmembrane helix</keyword>
<proteinExistence type="predicted"/>
<dbReference type="AlphaFoldDB" id="A0A2Z3GNH9"/>
<feature type="transmembrane region" description="Helical" evidence="1">
    <location>
        <begin position="121"/>
        <end position="142"/>
    </location>
</feature>